<dbReference type="InterPro" id="IPR006260">
    <property type="entry name" value="TonB/TolA_C"/>
</dbReference>
<evidence type="ECO:0000259" key="11">
    <source>
        <dbReference type="PROSITE" id="PS52015"/>
    </source>
</evidence>
<keyword evidence="6" id="KW-0812">Transmembrane</keyword>
<evidence type="ECO:0000313" key="12">
    <source>
        <dbReference type="EMBL" id="WGW03370.1"/>
    </source>
</evidence>
<dbReference type="InterPro" id="IPR037682">
    <property type="entry name" value="TonB_C"/>
</dbReference>
<proteinExistence type="inferred from homology"/>
<name>A0ABY8QFS5_9RHOB</name>
<keyword evidence="4" id="KW-1003">Cell membrane</keyword>
<dbReference type="RefSeq" id="WP_282300006.1">
    <property type="nucleotide sequence ID" value="NZ_CP124616.1"/>
</dbReference>
<gene>
    <name evidence="12" type="ORF">QF118_15775</name>
</gene>
<evidence type="ECO:0000256" key="1">
    <source>
        <dbReference type="ARBA" id="ARBA00004383"/>
    </source>
</evidence>
<feature type="compositionally biased region" description="Low complexity" evidence="10">
    <location>
        <begin position="244"/>
        <end position="253"/>
    </location>
</feature>
<dbReference type="NCBIfam" id="TIGR01352">
    <property type="entry name" value="tonB_Cterm"/>
    <property type="match status" value="1"/>
</dbReference>
<dbReference type="Pfam" id="PF03544">
    <property type="entry name" value="TonB_C"/>
    <property type="match status" value="1"/>
</dbReference>
<dbReference type="EMBL" id="CP124616">
    <property type="protein sequence ID" value="WGW03370.1"/>
    <property type="molecule type" value="Genomic_DNA"/>
</dbReference>
<sequence>MKLLQGLTFLTLAGGLHVAALALTGLPGGAQGGAGGQAAFSMQAAPEHLSDLVARWEAAPDTAQAPDLTAPADQTATLTAPAPEAQPPRPAALPPRMAAPGAADQPPVFDTRLPAPPGLHDDAPIAPKALQSPDSTVTLAARPAAPQAPAMPQPPQAPARTEALPQIDTVSAASPMAVATSRRPAPRPDTLMIPPRPRPASKPAAQASAKPKAQAKPKPSTPSPARRASGSGGGETAAPPAPKPKAAAGPGKSALRDAQAKWQAQVRRALERAHRYPRGTADQGVVRLQLSISPGGSLRAAKITRSSGSAALDKAALDTARRARFPRAPKVLTDSSYHFAIPLTFKPR</sequence>
<evidence type="ECO:0000256" key="7">
    <source>
        <dbReference type="ARBA" id="ARBA00022927"/>
    </source>
</evidence>
<evidence type="ECO:0000256" key="8">
    <source>
        <dbReference type="ARBA" id="ARBA00022989"/>
    </source>
</evidence>
<dbReference type="Proteomes" id="UP001241605">
    <property type="component" value="Chromosome"/>
</dbReference>
<dbReference type="SUPFAM" id="SSF74653">
    <property type="entry name" value="TolA/TonB C-terminal domain"/>
    <property type="match status" value="1"/>
</dbReference>
<evidence type="ECO:0000256" key="3">
    <source>
        <dbReference type="ARBA" id="ARBA00022448"/>
    </source>
</evidence>
<comment type="similarity">
    <text evidence="2">Belongs to the TonB family.</text>
</comment>
<feature type="compositionally biased region" description="Pro residues" evidence="10">
    <location>
        <begin position="84"/>
        <end position="93"/>
    </location>
</feature>
<keyword evidence="7" id="KW-0653">Protein transport</keyword>
<protein>
    <submittedName>
        <fullName evidence="12">TonB family protein</fullName>
    </submittedName>
</protein>
<keyword evidence="5" id="KW-0997">Cell inner membrane</keyword>
<evidence type="ECO:0000313" key="13">
    <source>
        <dbReference type="Proteomes" id="UP001241605"/>
    </source>
</evidence>
<comment type="subcellular location">
    <subcellularLocation>
        <location evidence="1">Cell inner membrane</location>
        <topology evidence="1">Single-pass membrane protein</topology>
        <orientation evidence="1">Periplasmic side</orientation>
    </subcellularLocation>
</comment>
<evidence type="ECO:0000256" key="5">
    <source>
        <dbReference type="ARBA" id="ARBA00022519"/>
    </source>
</evidence>
<dbReference type="PANTHER" id="PTHR33446">
    <property type="entry name" value="PROTEIN TONB-RELATED"/>
    <property type="match status" value="1"/>
</dbReference>
<keyword evidence="3" id="KW-0813">Transport</keyword>
<evidence type="ECO:0000256" key="4">
    <source>
        <dbReference type="ARBA" id="ARBA00022475"/>
    </source>
</evidence>
<evidence type="ECO:0000256" key="10">
    <source>
        <dbReference type="SAM" id="MobiDB-lite"/>
    </source>
</evidence>
<keyword evidence="13" id="KW-1185">Reference proteome</keyword>
<evidence type="ECO:0000256" key="6">
    <source>
        <dbReference type="ARBA" id="ARBA00022692"/>
    </source>
</evidence>
<keyword evidence="9" id="KW-0472">Membrane</keyword>
<feature type="region of interest" description="Disordered" evidence="10">
    <location>
        <begin position="80"/>
        <end position="263"/>
    </location>
</feature>
<keyword evidence="8" id="KW-1133">Transmembrane helix</keyword>
<reference evidence="12 13" key="1">
    <citation type="submission" date="2023-05" db="EMBL/GenBank/DDBJ databases">
        <title>YMD87, complete Genome.</title>
        <authorList>
            <person name="Zhang J."/>
            <person name="Xu X."/>
        </authorList>
    </citation>
    <scope>NUCLEOTIDE SEQUENCE [LARGE SCALE GENOMIC DNA]</scope>
    <source>
        <strain evidence="12 13">YMD87</strain>
    </source>
</reference>
<evidence type="ECO:0000256" key="9">
    <source>
        <dbReference type="ARBA" id="ARBA00023136"/>
    </source>
</evidence>
<feature type="domain" description="TonB C-terminal" evidence="11">
    <location>
        <begin position="258"/>
        <end position="348"/>
    </location>
</feature>
<feature type="compositionally biased region" description="Low complexity" evidence="10">
    <location>
        <begin position="94"/>
        <end position="103"/>
    </location>
</feature>
<organism evidence="12 13">
    <name type="scientific">Tropicibacter oceani</name>
    <dbReference type="NCBI Taxonomy" id="3058420"/>
    <lineage>
        <taxon>Bacteria</taxon>
        <taxon>Pseudomonadati</taxon>
        <taxon>Pseudomonadota</taxon>
        <taxon>Alphaproteobacteria</taxon>
        <taxon>Rhodobacterales</taxon>
        <taxon>Roseobacteraceae</taxon>
        <taxon>Tropicibacter</taxon>
    </lineage>
</organism>
<dbReference type="Gene3D" id="3.30.1150.10">
    <property type="match status" value="1"/>
</dbReference>
<accession>A0ABY8QFS5</accession>
<dbReference type="PROSITE" id="PS52015">
    <property type="entry name" value="TONB_CTD"/>
    <property type="match status" value="1"/>
</dbReference>
<dbReference type="InterPro" id="IPR051045">
    <property type="entry name" value="TonB-dependent_transducer"/>
</dbReference>
<feature type="compositionally biased region" description="Low complexity" evidence="10">
    <location>
        <begin position="201"/>
        <end position="229"/>
    </location>
</feature>
<evidence type="ECO:0000256" key="2">
    <source>
        <dbReference type="ARBA" id="ARBA00006555"/>
    </source>
</evidence>